<feature type="region of interest" description="Disordered" evidence="1">
    <location>
        <begin position="1"/>
        <end position="36"/>
    </location>
</feature>
<reference evidence="2 3" key="1">
    <citation type="submission" date="2018-08" db="EMBL/GenBank/DDBJ databases">
        <title>Genome and evolution of the arbuscular mycorrhizal fungus Diversispora epigaea (formerly Glomus versiforme) and its bacterial endosymbionts.</title>
        <authorList>
            <person name="Sun X."/>
            <person name="Fei Z."/>
            <person name="Harrison M."/>
        </authorList>
    </citation>
    <scope>NUCLEOTIDE SEQUENCE [LARGE SCALE GENOMIC DNA]</scope>
    <source>
        <strain evidence="2 3">IT104</strain>
    </source>
</reference>
<gene>
    <name evidence="2" type="ORF">Glove_213g123</name>
</gene>
<proteinExistence type="predicted"/>
<keyword evidence="3" id="KW-1185">Reference proteome</keyword>
<dbReference type="AlphaFoldDB" id="A0A397IR59"/>
<evidence type="ECO:0000313" key="2">
    <source>
        <dbReference type="EMBL" id="RHZ75443.1"/>
    </source>
</evidence>
<organism evidence="2 3">
    <name type="scientific">Diversispora epigaea</name>
    <dbReference type="NCBI Taxonomy" id="1348612"/>
    <lineage>
        <taxon>Eukaryota</taxon>
        <taxon>Fungi</taxon>
        <taxon>Fungi incertae sedis</taxon>
        <taxon>Mucoromycota</taxon>
        <taxon>Glomeromycotina</taxon>
        <taxon>Glomeromycetes</taxon>
        <taxon>Diversisporales</taxon>
        <taxon>Diversisporaceae</taxon>
        <taxon>Diversispora</taxon>
    </lineage>
</organism>
<feature type="compositionally biased region" description="Polar residues" evidence="1">
    <location>
        <begin position="1"/>
        <end position="11"/>
    </location>
</feature>
<evidence type="ECO:0000313" key="3">
    <source>
        <dbReference type="Proteomes" id="UP000266861"/>
    </source>
</evidence>
<sequence length="64" mass="6964">MSNSLVNTSRIEPTGKRNPKPLGSFGDPETRNPKITDNLVKTGVVIRETVITSKNPEGMGILKE</sequence>
<comment type="caution">
    <text evidence="2">The sequence shown here is derived from an EMBL/GenBank/DDBJ whole genome shotgun (WGS) entry which is preliminary data.</text>
</comment>
<name>A0A397IR59_9GLOM</name>
<dbReference type="EMBL" id="PQFF01000198">
    <property type="protein sequence ID" value="RHZ75443.1"/>
    <property type="molecule type" value="Genomic_DNA"/>
</dbReference>
<dbReference type="Proteomes" id="UP000266861">
    <property type="component" value="Unassembled WGS sequence"/>
</dbReference>
<accession>A0A397IR59</accession>
<evidence type="ECO:0000256" key="1">
    <source>
        <dbReference type="SAM" id="MobiDB-lite"/>
    </source>
</evidence>
<protein>
    <submittedName>
        <fullName evidence="2">Uncharacterized protein</fullName>
    </submittedName>
</protein>